<keyword evidence="3" id="KW-1185">Reference proteome</keyword>
<keyword evidence="1" id="KW-1133">Transmembrane helix</keyword>
<dbReference type="AlphaFoldDB" id="A0A2P7Q150"/>
<dbReference type="EMBL" id="JYGE01000003">
    <property type="protein sequence ID" value="PSJ31698.1"/>
    <property type="molecule type" value="Genomic_DNA"/>
</dbReference>
<dbReference type="Proteomes" id="UP000241434">
    <property type="component" value="Unassembled WGS sequence"/>
</dbReference>
<evidence type="ECO:0000313" key="2">
    <source>
        <dbReference type="EMBL" id="PSJ31698.1"/>
    </source>
</evidence>
<reference evidence="2" key="1">
    <citation type="thesis" date="2015" institute="Rutgers" country="The State University of New Jersey, 14 College Farm Rd., New Brunswick, NJ, USA">
        <title>Ammonia toxicity in bacteria and its implications for treatment of and resource recovery from highly nitrogenous organic wastes.</title>
        <authorList>
            <person name="Luther A.K."/>
        </authorList>
    </citation>
    <scope>NUCLEOTIDE SEQUENCE</scope>
    <source>
        <strain evidence="2">RT-10B</strain>
    </source>
</reference>
<evidence type="ECO:0000313" key="3">
    <source>
        <dbReference type="Proteomes" id="UP000241434"/>
    </source>
</evidence>
<organism evidence="2 3">
    <name type="scientific">Peptostreptococcus russellii</name>
    <dbReference type="NCBI Taxonomy" id="215200"/>
    <lineage>
        <taxon>Bacteria</taxon>
        <taxon>Bacillati</taxon>
        <taxon>Bacillota</taxon>
        <taxon>Clostridia</taxon>
        <taxon>Peptostreptococcales</taxon>
        <taxon>Peptostreptococcaceae</taxon>
        <taxon>Peptostreptococcus</taxon>
    </lineage>
</organism>
<evidence type="ECO:0000256" key="1">
    <source>
        <dbReference type="SAM" id="Phobius"/>
    </source>
</evidence>
<name>A0A2P7Q150_9FIRM</name>
<accession>A0A2P7Q150</accession>
<sequence length="175" mass="21025">MKKRGSMTINSVISMFFVMCVIASSIVATRGYYNLSFENRELTINDYESSLAQSVCQINFYYSIEDAYLKSKDSEDFMNCFKNFDQQNFIYVFEKKYYYSDKVIINYFYDGKNINIEDDFIEFSIVLNYKDKSIKRKTVKRCQILNPYKVFDIDNDYEKLDLENEEIKKLFKYLD</sequence>
<keyword evidence="1" id="KW-0472">Membrane</keyword>
<keyword evidence="1" id="KW-0812">Transmembrane</keyword>
<comment type="caution">
    <text evidence="2">The sequence shown here is derived from an EMBL/GenBank/DDBJ whole genome shotgun (WGS) entry which is preliminary data.</text>
</comment>
<dbReference type="RefSeq" id="WP_106776436.1">
    <property type="nucleotide sequence ID" value="NZ_JBGGGQ010000001.1"/>
</dbReference>
<proteinExistence type="predicted"/>
<protein>
    <submittedName>
        <fullName evidence="2">Uncharacterized protein</fullName>
    </submittedName>
</protein>
<feature type="transmembrane region" description="Helical" evidence="1">
    <location>
        <begin position="12"/>
        <end position="33"/>
    </location>
</feature>
<gene>
    <name evidence="2" type="ORF">UF10_03445</name>
</gene>